<evidence type="ECO:0000313" key="1">
    <source>
        <dbReference type="EMBL" id="MBE8614378.1"/>
    </source>
</evidence>
<dbReference type="InterPro" id="IPR021316">
    <property type="entry name" value="DUF2913"/>
</dbReference>
<sequence>MNAEEKNQHLGRMAFCALVALKLAQADGKTGCSLQAENIFLVRWLQTALKQKRFHRCVAGDLVWLSGHGRQHPVTAELRRRLEFLWRSCCCEVQAQTPLFRLTYATEQLKDAGWDSVVSDKTGWEKITAASLIPGAVPAFYVLRSALESGFDETGRLVGHVDFLVAGDHAEFESVMAQYHLYGGFLPESLLFRLESARK</sequence>
<reference evidence="1" key="1">
    <citation type="submission" date="2017-12" db="EMBL/GenBank/DDBJ databases">
        <title>Genome sequencing and analysis.</title>
        <authorList>
            <person name="Huang Y.-T."/>
        </authorList>
    </citation>
    <scope>NUCLEOTIDE SEQUENCE</scope>
    <source>
        <strain evidence="1">VGH116</strain>
    </source>
</reference>
<evidence type="ECO:0000313" key="2">
    <source>
        <dbReference type="Proteomes" id="UP000650477"/>
    </source>
</evidence>
<dbReference type="EMBL" id="PKLF01000024">
    <property type="protein sequence ID" value="MBE8614378.1"/>
    <property type="molecule type" value="Genomic_DNA"/>
</dbReference>
<dbReference type="AlphaFoldDB" id="A0A8I0Q808"/>
<proteinExistence type="predicted"/>
<dbReference type="Proteomes" id="UP000650477">
    <property type="component" value="Unassembled WGS sequence"/>
</dbReference>
<organism evidence="1 2">
    <name type="scientific">Morganella morganii</name>
    <name type="common">Proteus morganii</name>
    <dbReference type="NCBI Taxonomy" id="582"/>
    <lineage>
        <taxon>Bacteria</taxon>
        <taxon>Pseudomonadati</taxon>
        <taxon>Pseudomonadota</taxon>
        <taxon>Gammaproteobacteria</taxon>
        <taxon>Enterobacterales</taxon>
        <taxon>Morganellaceae</taxon>
        <taxon>Morganella</taxon>
    </lineage>
</organism>
<gene>
    <name evidence="1" type="ORF">CYG68_18580</name>
</gene>
<name>A0A8I0Q808_MORMO</name>
<protein>
    <recommendedName>
        <fullName evidence="3">DUF2913 family protein</fullName>
    </recommendedName>
</protein>
<accession>A0A8I0Q808</accession>
<dbReference type="Pfam" id="PF11140">
    <property type="entry name" value="DUF2913"/>
    <property type="match status" value="1"/>
</dbReference>
<evidence type="ECO:0008006" key="3">
    <source>
        <dbReference type="Google" id="ProtNLM"/>
    </source>
</evidence>
<comment type="caution">
    <text evidence="1">The sequence shown here is derived from an EMBL/GenBank/DDBJ whole genome shotgun (WGS) entry which is preliminary data.</text>
</comment>